<evidence type="ECO:0000313" key="2">
    <source>
        <dbReference type="EMBL" id="CAK6969144.1"/>
    </source>
</evidence>
<accession>A0AAV1PBS6</accession>
<dbReference type="EMBL" id="CAWUFR010000130">
    <property type="protein sequence ID" value="CAK6969144.1"/>
    <property type="molecule type" value="Genomic_DNA"/>
</dbReference>
<proteinExistence type="predicted"/>
<protein>
    <submittedName>
        <fullName evidence="2">PiggyBac transposable element-derived protein 4-like</fullName>
    </submittedName>
</protein>
<keyword evidence="3" id="KW-1185">Reference proteome</keyword>
<feature type="region of interest" description="Disordered" evidence="1">
    <location>
        <begin position="145"/>
        <end position="165"/>
    </location>
</feature>
<dbReference type="Proteomes" id="UP001314229">
    <property type="component" value="Unassembled WGS sequence"/>
</dbReference>
<feature type="compositionally biased region" description="Low complexity" evidence="1">
    <location>
        <begin position="41"/>
        <end position="56"/>
    </location>
</feature>
<sequence>MYILTDQMLEDVGTEEELEDEGFEDAGLDPTVDMLDLLSDPASVTTSSAHSPSPTSLQLEHNTMSSGPTAVASSRASADPLTILPETLSTVTPGSSAAPAMAPAASVQQLLHHSQRGVSRDAVGMPVSGQSRLPLDVDQEQWCNPEEPDVEPPLPKFEPKHPSGPRIERTAAWSPLSLFKLFFSSSTIHTIINNTNDNAARRKDIAVINSYILFKLLAIGRGEIPMSRKRFREVFMKEMVDDAQAAVAAAAPRPTLSTTCTVPMYFGQTATDQRRVCVVCKDQGRKVKTPVYCSKCDVALCFTSSRNCYKDYHLRM</sequence>
<evidence type="ECO:0000256" key="1">
    <source>
        <dbReference type="SAM" id="MobiDB-lite"/>
    </source>
</evidence>
<comment type="caution">
    <text evidence="2">The sequence shown here is derived from an EMBL/GenBank/DDBJ whole genome shotgun (WGS) entry which is preliminary data.</text>
</comment>
<dbReference type="PANTHER" id="PTHR46599:SF3">
    <property type="entry name" value="PIGGYBAC TRANSPOSABLE ELEMENT-DERIVED PROTEIN 4"/>
    <property type="match status" value="1"/>
</dbReference>
<dbReference type="AlphaFoldDB" id="A0AAV1PBS6"/>
<reference evidence="2 3" key="1">
    <citation type="submission" date="2024-01" db="EMBL/GenBank/DDBJ databases">
        <authorList>
            <person name="Alioto T."/>
            <person name="Alioto T."/>
            <person name="Gomez Garrido J."/>
        </authorList>
    </citation>
    <scope>NUCLEOTIDE SEQUENCE [LARGE SCALE GENOMIC DNA]</scope>
</reference>
<evidence type="ECO:0000313" key="3">
    <source>
        <dbReference type="Proteomes" id="UP001314229"/>
    </source>
</evidence>
<feature type="region of interest" description="Disordered" evidence="1">
    <location>
        <begin position="1"/>
        <end position="26"/>
    </location>
</feature>
<feature type="compositionally biased region" description="Polar residues" evidence="1">
    <location>
        <begin position="57"/>
        <end position="72"/>
    </location>
</feature>
<organism evidence="2 3">
    <name type="scientific">Scomber scombrus</name>
    <name type="common">Atlantic mackerel</name>
    <name type="synonym">Scomber vernalis</name>
    <dbReference type="NCBI Taxonomy" id="13677"/>
    <lineage>
        <taxon>Eukaryota</taxon>
        <taxon>Metazoa</taxon>
        <taxon>Chordata</taxon>
        <taxon>Craniata</taxon>
        <taxon>Vertebrata</taxon>
        <taxon>Euteleostomi</taxon>
        <taxon>Actinopterygii</taxon>
        <taxon>Neopterygii</taxon>
        <taxon>Teleostei</taxon>
        <taxon>Neoteleostei</taxon>
        <taxon>Acanthomorphata</taxon>
        <taxon>Pelagiaria</taxon>
        <taxon>Scombriformes</taxon>
        <taxon>Scombridae</taxon>
        <taxon>Scomber</taxon>
    </lineage>
</organism>
<gene>
    <name evidence="2" type="ORF">FSCOSCO3_A036640</name>
</gene>
<feature type="compositionally biased region" description="Acidic residues" evidence="1">
    <location>
        <begin position="8"/>
        <end position="26"/>
    </location>
</feature>
<feature type="region of interest" description="Disordered" evidence="1">
    <location>
        <begin position="39"/>
        <end position="72"/>
    </location>
</feature>
<name>A0AAV1PBS6_SCOSC</name>
<dbReference type="PANTHER" id="PTHR46599">
    <property type="entry name" value="PIGGYBAC TRANSPOSABLE ELEMENT-DERIVED PROTEIN 4"/>
    <property type="match status" value="1"/>
</dbReference>